<sequence>MLINTEFNYKEIKKFFIENIDKNIHFENLNFLNNDLNSRFIFDSNTSTIDDISFIEINNYKIINLYFKIIDSSNSYLQFIFENDIFNNCYLFTTINTIYPSEKKEWIYWLGNEHITGIINDDIFILEDTPLEKTVTTLYKIVKKIFPNFNNFTNVNFNNSDSNVSTNLLHLISSELGISIKEVFSKFNTAISSIDWIIDLLLNESEAEFYIILSEGDLESEYKKLSYFEKLKYIEKSKNKENSNIKKESMIFYRDVENEFYSKEYIKLTINHEKFSPNISIDIGIPLSTSDIKLL</sequence>
<keyword evidence="2" id="KW-1185">Reference proteome</keyword>
<reference evidence="1 2" key="1">
    <citation type="submission" date="2019-03" db="EMBL/GenBank/DDBJ databases">
        <title>Genomic Encyclopedia of Type Strains, Phase IV (KMG-IV): sequencing the most valuable type-strain genomes for metagenomic binning, comparative biology and taxonomic classification.</title>
        <authorList>
            <person name="Goeker M."/>
        </authorList>
    </citation>
    <scope>NUCLEOTIDE SEQUENCE [LARGE SCALE GENOMIC DNA]</scope>
    <source>
        <strain evidence="1 2">DSM 100055</strain>
    </source>
</reference>
<gene>
    <name evidence="1" type="ORF">EV215_0969</name>
</gene>
<dbReference type="AlphaFoldDB" id="A0AA46DZD5"/>
<name>A0AA46DZD5_9FUSO</name>
<proteinExistence type="predicted"/>
<dbReference type="RefSeq" id="WP_134112850.1">
    <property type="nucleotide sequence ID" value="NZ_SOBG01000003.1"/>
</dbReference>
<dbReference type="EMBL" id="SOBG01000003">
    <property type="protein sequence ID" value="TDT71591.1"/>
    <property type="molecule type" value="Genomic_DNA"/>
</dbReference>
<accession>A0AA46DZD5</accession>
<protein>
    <submittedName>
        <fullName evidence="1">Uncharacterized protein</fullName>
    </submittedName>
</protein>
<evidence type="ECO:0000313" key="2">
    <source>
        <dbReference type="Proteomes" id="UP000294678"/>
    </source>
</evidence>
<organism evidence="1 2">
    <name type="scientific">Hypnocyclicus thermotrophus</name>
    <dbReference type="NCBI Taxonomy" id="1627895"/>
    <lineage>
        <taxon>Bacteria</taxon>
        <taxon>Fusobacteriati</taxon>
        <taxon>Fusobacteriota</taxon>
        <taxon>Fusobacteriia</taxon>
        <taxon>Fusobacteriales</taxon>
        <taxon>Fusobacteriaceae</taxon>
        <taxon>Hypnocyclicus</taxon>
    </lineage>
</organism>
<dbReference type="Proteomes" id="UP000294678">
    <property type="component" value="Unassembled WGS sequence"/>
</dbReference>
<comment type="caution">
    <text evidence="1">The sequence shown here is derived from an EMBL/GenBank/DDBJ whole genome shotgun (WGS) entry which is preliminary data.</text>
</comment>
<evidence type="ECO:0000313" key="1">
    <source>
        <dbReference type="EMBL" id="TDT71591.1"/>
    </source>
</evidence>